<evidence type="ECO:0000256" key="9">
    <source>
        <dbReference type="PIRNR" id="PIRNR005508"/>
    </source>
</evidence>
<evidence type="ECO:0000256" key="1">
    <source>
        <dbReference type="ARBA" id="ARBA00004651"/>
    </source>
</evidence>
<feature type="transmembrane region" description="Helical" evidence="10">
    <location>
        <begin position="12"/>
        <end position="33"/>
    </location>
</feature>
<dbReference type="InterPro" id="IPR038770">
    <property type="entry name" value="Na+/solute_symporter_sf"/>
</dbReference>
<evidence type="ECO:0000256" key="6">
    <source>
        <dbReference type="ARBA" id="ARBA00022849"/>
    </source>
</evidence>
<gene>
    <name evidence="11" type="primary">arsB</name>
    <name evidence="11" type="ORF">GJJ64_06095</name>
</gene>
<evidence type="ECO:0000256" key="7">
    <source>
        <dbReference type="ARBA" id="ARBA00022989"/>
    </source>
</evidence>
<dbReference type="NCBIfam" id="TIGR00832">
    <property type="entry name" value="acr3"/>
    <property type="match status" value="1"/>
</dbReference>
<feature type="transmembrane region" description="Helical" evidence="10">
    <location>
        <begin position="314"/>
        <end position="337"/>
    </location>
</feature>
<dbReference type="EMBL" id="WKJI01000001">
    <property type="protein sequence ID" value="MRX46751.1"/>
    <property type="molecule type" value="Genomic_DNA"/>
</dbReference>
<evidence type="ECO:0000256" key="3">
    <source>
        <dbReference type="ARBA" id="ARBA00022448"/>
    </source>
</evidence>
<feature type="transmembrane region" description="Helical" evidence="10">
    <location>
        <begin position="251"/>
        <end position="272"/>
    </location>
</feature>
<name>A0A7K0FM63_9SPHI</name>
<keyword evidence="12" id="KW-1185">Reference proteome</keyword>
<accession>A0A7K0FM63</accession>
<dbReference type="PANTHER" id="PTHR43057:SF1">
    <property type="entry name" value="ARSENICAL-RESISTANCE PROTEIN 3"/>
    <property type="match status" value="1"/>
</dbReference>
<keyword evidence="4 9" id="KW-1003">Cell membrane</keyword>
<reference evidence="11 12" key="1">
    <citation type="submission" date="2019-11" db="EMBL/GenBank/DDBJ databases">
        <authorList>
            <person name="Cheng Q."/>
            <person name="Yang Z."/>
        </authorList>
    </citation>
    <scope>NUCLEOTIDE SEQUENCE [LARGE SCALE GENOMIC DNA]</scope>
    <source>
        <strain evidence="11 12">HX-22-1</strain>
    </source>
</reference>
<feature type="transmembrane region" description="Helical" evidence="10">
    <location>
        <begin position="139"/>
        <end position="166"/>
    </location>
</feature>
<dbReference type="RefSeq" id="WP_154286803.1">
    <property type="nucleotide sequence ID" value="NZ_WKJI01000001.1"/>
</dbReference>
<dbReference type="Proteomes" id="UP000462931">
    <property type="component" value="Unassembled WGS sequence"/>
</dbReference>
<comment type="subcellular location">
    <subcellularLocation>
        <location evidence="1 9">Cell membrane</location>
        <topology evidence="1 9">Multi-pass membrane protein</topology>
    </subcellularLocation>
</comment>
<dbReference type="Pfam" id="PF01758">
    <property type="entry name" value="SBF"/>
    <property type="match status" value="1"/>
</dbReference>
<feature type="transmembrane region" description="Helical" evidence="10">
    <location>
        <begin position="78"/>
        <end position="102"/>
    </location>
</feature>
<dbReference type="GO" id="GO:0015104">
    <property type="term" value="F:antimonite transmembrane transporter activity"/>
    <property type="evidence" value="ECO:0007669"/>
    <property type="project" value="TreeGrafter"/>
</dbReference>
<keyword evidence="6" id="KW-0059">Arsenical resistance</keyword>
<evidence type="ECO:0000256" key="8">
    <source>
        <dbReference type="ARBA" id="ARBA00023136"/>
    </source>
</evidence>
<proteinExistence type="inferred from homology"/>
<keyword evidence="8 9" id="KW-0472">Membrane</keyword>
<evidence type="ECO:0000256" key="2">
    <source>
        <dbReference type="ARBA" id="ARBA00010110"/>
    </source>
</evidence>
<evidence type="ECO:0000256" key="5">
    <source>
        <dbReference type="ARBA" id="ARBA00022692"/>
    </source>
</evidence>
<evidence type="ECO:0000313" key="11">
    <source>
        <dbReference type="EMBL" id="MRX46751.1"/>
    </source>
</evidence>
<feature type="transmembrane region" description="Helical" evidence="10">
    <location>
        <begin position="217"/>
        <end position="239"/>
    </location>
</feature>
<sequence length="343" mass="38519">MQPKLKFLDRYLTLWIFLAMAVGIGLGYFFPGISKITDVLSVGTTNIPLAIGLILMMYPPLAKVDYSLLPMAFKDKKVIGISLLLNWVIGTVLMFGLAVLFLRNEPDYMTGLILIGLARCIAMVIVWSDLAKANREYTAMLVALNSIFQIFTYSFLVWLFINILPAKLGLANFNVSVSMKDVTESVLIYLGIPFLAGFLSRYFLVKLKGIEWYNRKFVPRISPITLYALLFTIVLMFSLKGDKILELPMDVVKMAIPLIIYFVLMFFVSFFINKSLKVPYDKNASIAFTATGNNFELAIAVAIAVFGIHSPQAFVGVIGPLVEVPVLILLVRASLWLKKKYYK</sequence>
<dbReference type="GO" id="GO:0015105">
    <property type="term" value="F:arsenite transmembrane transporter activity"/>
    <property type="evidence" value="ECO:0007669"/>
    <property type="project" value="TreeGrafter"/>
</dbReference>
<feature type="transmembrane region" description="Helical" evidence="10">
    <location>
        <begin position="39"/>
        <end position="58"/>
    </location>
</feature>
<dbReference type="Gene3D" id="1.20.1530.20">
    <property type="match status" value="1"/>
</dbReference>
<feature type="transmembrane region" description="Helical" evidence="10">
    <location>
        <begin position="108"/>
        <end position="127"/>
    </location>
</feature>
<dbReference type="FunFam" id="1.20.1530.20:FF:000009">
    <property type="entry name" value="Arsenite transporter, ACR3 family"/>
    <property type="match status" value="1"/>
</dbReference>
<feature type="transmembrane region" description="Helical" evidence="10">
    <location>
        <begin position="186"/>
        <end position="205"/>
    </location>
</feature>
<dbReference type="GO" id="GO:0046685">
    <property type="term" value="P:response to arsenic-containing substance"/>
    <property type="evidence" value="ECO:0007669"/>
    <property type="project" value="UniProtKB-KW"/>
</dbReference>
<dbReference type="PANTHER" id="PTHR43057">
    <property type="entry name" value="ARSENITE EFFLUX TRANSPORTER"/>
    <property type="match status" value="1"/>
</dbReference>
<evidence type="ECO:0000256" key="4">
    <source>
        <dbReference type="ARBA" id="ARBA00022475"/>
    </source>
</evidence>
<dbReference type="InterPro" id="IPR002657">
    <property type="entry name" value="BilAc:Na_symport/Acr3"/>
</dbReference>
<comment type="similarity">
    <text evidence="2 9">Belongs to the arsenical resistance-3 (ACR3) (TC 2.A.59) family.</text>
</comment>
<keyword evidence="7 9" id="KW-1133">Transmembrane helix</keyword>
<dbReference type="PIRSF" id="PIRSF005508">
    <property type="entry name" value="Acr3"/>
    <property type="match status" value="1"/>
</dbReference>
<keyword evidence="3 9" id="KW-0813">Transport</keyword>
<comment type="caution">
    <text evidence="11">The sequence shown here is derived from an EMBL/GenBank/DDBJ whole genome shotgun (WGS) entry which is preliminary data.</text>
</comment>
<organism evidence="11 12">
    <name type="scientific">Pedobacter puniceum</name>
    <dbReference type="NCBI Taxonomy" id="2666136"/>
    <lineage>
        <taxon>Bacteria</taxon>
        <taxon>Pseudomonadati</taxon>
        <taxon>Bacteroidota</taxon>
        <taxon>Sphingobacteriia</taxon>
        <taxon>Sphingobacteriales</taxon>
        <taxon>Sphingobacteriaceae</taxon>
        <taxon>Pedobacter</taxon>
    </lineage>
</organism>
<feature type="transmembrane region" description="Helical" evidence="10">
    <location>
        <begin position="284"/>
        <end position="308"/>
    </location>
</feature>
<protein>
    <submittedName>
        <fullName evidence="11">ACR3 family arsenite efflux transporter</fullName>
    </submittedName>
</protein>
<evidence type="ECO:0000313" key="12">
    <source>
        <dbReference type="Proteomes" id="UP000462931"/>
    </source>
</evidence>
<evidence type="ECO:0000256" key="10">
    <source>
        <dbReference type="SAM" id="Phobius"/>
    </source>
</evidence>
<dbReference type="GO" id="GO:0015297">
    <property type="term" value="F:antiporter activity"/>
    <property type="evidence" value="ECO:0007669"/>
    <property type="project" value="UniProtKB-UniRule"/>
</dbReference>
<dbReference type="InterPro" id="IPR004706">
    <property type="entry name" value="Arsenical-R_Acr3"/>
</dbReference>
<dbReference type="GO" id="GO:0005886">
    <property type="term" value="C:plasma membrane"/>
    <property type="evidence" value="ECO:0007669"/>
    <property type="project" value="UniProtKB-SubCell"/>
</dbReference>
<keyword evidence="5 9" id="KW-0812">Transmembrane</keyword>
<dbReference type="AlphaFoldDB" id="A0A7K0FM63"/>